<evidence type="ECO:0000313" key="1">
    <source>
        <dbReference type="EMBL" id="GAA4096371.1"/>
    </source>
</evidence>
<evidence type="ECO:0000313" key="2">
    <source>
        <dbReference type="Proteomes" id="UP001500683"/>
    </source>
</evidence>
<organism evidence="1 2">
    <name type="scientific">Actinomadura miaoliensis</name>
    <dbReference type="NCBI Taxonomy" id="430685"/>
    <lineage>
        <taxon>Bacteria</taxon>
        <taxon>Bacillati</taxon>
        <taxon>Actinomycetota</taxon>
        <taxon>Actinomycetes</taxon>
        <taxon>Streptosporangiales</taxon>
        <taxon>Thermomonosporaceae</taxon>
        <taxon>Actinomadura</taxon>
    </lineage>
</organism>
<keyword evidence="2" id="KW-1185">Reference proteome</keyword>
<reference evidence="2" key="1">
    <citation type="journal article" date="2019" name="Int. J. Syst. Evol. Microbiol.">
        <title>The Global Catalogue of Microorganisms (GCM) 10K type strain sequencing project: providing services to taxonomists for standard genome sequencing and annotation.</title>
        <authorList>
            <consortium name="The Broad Institute Genomics Platform"/>
            <consortium name="The Broad Institute Genome Sequencing Center for Infectious Disease"/>
            <person name="Wu L."/>
            <person name="Ma J."/>
        </authorList>
    </citation>
    <scope>NUCLEOTIDE SEQUENCE [LARGE SCALE GENOMIC DNA]</scope>
    <source>
        <strain evidence="2">JCM 16702</strain>
    </source>
</reference>
<dbReference type="EMBL" id="BAAAZG010000055">
    <property type="protein sequence ID" value="GAA4096371.1"/>
    <property type="molecule type" value="Genomic_DNA"/>
</dbReference>
<comment type="caution">
    <text evidence="1">The sequence shown here is derived from an EMBL/GenBank/DDBJ whole genome shotgun (WGS) entry which is preliminary data.</text>
</comment>
<proteinExistence type="predicted"/>
<accession>A0ABP7WTD5</accession>
<protein>
    <submittedName>
        <fullName evidence="1">Uncharacterized protein</fullName>
    </submittedName>
</protein>
<sequence length="58" mass="6216">MVFGDSAIALAEPRVDTEHRPVYAISAYLIDPAADPVLRRPTAGTGIRLAEARAPTRV</sequence>
<gene>
    <name evidence="1" type="ORF">GCM10022214_69940</name>
</gene>
<name>A0ABP7WTD5_9ACTN</name>
<dbReference type="RefSeq" id="WP_344956138.1">
    <property type="nucleotide sequence ID" value="NZ_BAAAZG010000055.1"/>
</dbReference>
<dbReference type="Proteomes" id="UP001500683">
    <property type="component" value="Unassembled WGS sequence"/>
</dbReference>